<gene>
    <name evidence="1" type="ORF">CS063_12075</name>
</gene>
<organism evidence="1 2">
    <name type="scientific">Sporanaerobium hydrogeniformans</name>
    <dbReference type="NCBI Taxonomy" id="3072179"/>
    <lineage>
        <taxon>Bacteria</taxon>
        <taxon>Bacillati</taxon>
        <taxon>Bacillota</taxon>
        <taxon>Clostridia</taxon>
        <taxon>Lachnospirales</taxon>
        <taxon>Lachnospiraceae</taxon>
        <taxon>Sporanaerobium</taxon>
    </lineage>
</organism>
<evidence type="ECO:0000313" key="1">
    <source>
        <dbReference type="EMBL" id="PHV70209.1"/>
    </source>
</evidence>
<dbReference type="EMBL" id="PEDL01000013">
    <property type="protein sequence ID" value="PHV70209.1"/>
    <property type="molecule type" value="Genomic_DNA"/>
</dbReference>
<comment type="caution">
    <text evidence="1">The sequence shown here is derived from an EMBL/GenBank/DDBJ whole genome shotgun (WGS) entry which is preliminary data.</text>
</comment>
<keyword evidence="2" id="KW-1185">Reference proteome</keyword>
<proteinExistence type="predicted"/>
<evidence type="ECO:0000313" key="2">
    <source>
        <dbReference type="Proteomes" id="UP000224460"/>
    </source>
</evidence>
<dbReference type="Proteomes" id="UP000224460">
    <property type="component" value="Unassembled WGS sequence"/>
</dbReference>
<protein>
    <submittedName>
        <fullName evidence="1">(P)ppGpp synthetase</fullName>
    </submittedName>
</protein>
<accession>A0AC61DA33</accession>
<reference evidence="1" key="1">
    <citation type="submission" date="2017-10" db="EMBL/GenBank/DDBJ databases">
        <title>Genome sequence of cellulolytic Lachnospiraceae bacterium XHS1971 isolated from hotspring sediment.</title>
        <authorList>
            <person name="Vasudevan G."/>
            <person name="Joshi A.J."/>
            <person name="Hivarkar S."/>
            <person name="Lanjekar V.B."/>
            <person name="Dhakephalkar P.K."/>
            <person name="Dagar S."/>
        </authorList>
    </citation>
    <scope>NUCLEOTIDE SEQUENCE</scope>
    <source>
        <strain evidence="1">XHS1971</strain>
    </source>
</reference>
<name>A0AC61DA33_9FIRM</name>
<sequence length="495" mass="59123">MELKLFHYIDEVLAELEDMREELEEISTEIELFFEKLLFTAEKGFVNMNTRVKSKKSLKEKIIRNDYYQKYTTIETVLENLPDLIGIRIECRFNQDEAELYKFIKKQFSEKSEELEDYYFSLENPDILLNLGSKQPKEQKNGIKMYRIDGKYIKEHAIINFELQIKSLVNVFWSEIEHKIIYKNYNYVIADRFYKDIMKSIKNSLATIDQQLLLISNQFEKQDTTQFEEREEQLEKLISKIIYDVFAGHMKESIGVLVDFRKSCEAIVKYVLRDTHKEGIDKYSGNLLLGLERIKQIEQKNIDFKKQIIFEREPVFKNELSKIIGSHIKNNMNEEFQWSVFFTVLFQIEPSDNVGDFETFVHYYTDNLIDRITVNKISSNFTQEETSEMIKTLMLRYAQIFVQINSVQLLYENNVEQVLKIINSIIDTMYRNIITFEQWEREKSIYIELLELRLLSLFDVEISPDKVLDFLEHVRRSHSTIDIPKGLLKYIYKIP</sequence>